<dbReference type="InterPro" id="IPR012340">
    <property type="entry name" value="NA-bd_OB-fold"/>
</dbReference>
<dbReference type="RefSeq" id="WP_172451139.1">
    <property type="nucleotide sequence ID" value="NZ_LYXE01000156.1"/>
</dbReference>
<dbReference type="Proteomes" id="UP000220922">
    <property type="component" value="Unassembled WGS sequence"/>
</dbReference>
<name>A0A2H3KQ65_9CHLR</name>
<dbReference type="GO" id="GO:0006310">
    <property type="term" value="P:DNA recombination"/>
    <property type="evidence" value="ECO:0007669"/>
    <property type="project" value="UniProtKB-UniRule"/>
</dbReference>
<dbReference type="GO" id="GO:0006281">
    <property type="term" value="P:DNA repair"/>
    <property type="evidence" value="ECO:0007669"/>
    <property type="project" value="UniProtKB-UniRule"/>
</dbReference>
<dbReference type="EMBL" id="LYXE01000156">
    <property type="protein sequence ID" value="PDV97306.1"/>
    <property type="molecule type" value="Genomic_DNA"/>
</dbReference>
<dbReference type="Gene3D" id="2.40.50.140">
    <property type="entry name" value="Nucleic acid-binding proteins"/>
    <property type="match status" value="1"/>
</dbReference>
<dbReference type="InterPro" id="IPR011344">
    <property type="entry name" value="ssDNA-bd"/>
</dbReference>
<gene>
    <name evidence="4" type="ORF">A9Q02_18970</name>
</gene>
<accession>A0A2H3KQ65</accession>
<comment type="caution">
    <text evidence="4">The sequence shown here is derived from an EMBL/GenBank/DDBJ whole genome shotgun (WGS) entry which is preliminary data.</text>
</comment>
<sequence>METINRVELTGHLGATPELRTNSAGTRITTASLAVRNSYQVNEVWHEQTYWFRLVAFGNAADVLGNFSKGERISVQGRLQSNEYTDKEGLKRTSVEMVVLRTEAAPLPRKQDVVAAALPADPVDGELTVIDEEEEIPF</sequence>
<dbReference type="GO" id="GO:0009295">
    <property type="term" value="C:nucleoid"/>
    <property type="evidence" value="ECO:0007669"/>
    <property type="project" value="TreeGrafter"/>
</dbReference>
<dbReference type="GO" id="GO:0006260">
    <property type="term" value="P:DNA replication"/>
    <property type="evidence" value="ECO:0007669"/>
    <property type="project" value="UniProtKB-UniRule"/>
</dbReference>
<feature type="short sequence motif" description="Important for interaction with partner proteins" evidence="2">
    <location>
        <begin position="133"/>
        <end position="138"/>
    </location>
</feature>
<dbReference type="CDD" id="cd04496">
    <property type="entry name" value="SSB_OBF"/>
    <property type="match status" value="1"/>
</dbReference>
<evidence type="ECO:0000313" key="4">
    <source>
        <dbReference type="EMBL" id="PDV97306.1"/>
    </source>
</evidence>
<keyword evidence="2" id="KW-0227">DNA damage</keyword>
<dbReference type="AlphaFoldDB" id="A0A2H3KQ65"/>
<keyword evidence="2" id="KW-0235">DNA replication</keyword>
<keyword evidence="2" id="KW-0234">DNA repair</keyword>
<dbReference type="HAMAP" id="MF_00984">
    <property type="entry name" value="SSB"/>
    <property type="match status" value="1"/>
</dbReference>
<dbReference type="GO" id="GO:0003697">
    <property type="term" value="F:single-stranded DNA binding"/>
    <property type="evidence" value="ECO:0007669"/>
    <property type="project" value="UniProtKB-UniRule"/>
</dbReference>
<keyword evidence="5" id="KW-1185">Reference proteome</keyword>
<evidence type="ECO:0000256" key="3">
    <source>
        <dbReference type="RuleBase" id="RU000524"/>
    </source>
</evidence>
<dbReference type="SUPFAM" id="SSF50249">
    <property type="entry name" value="Nucleic acid-binding proteins"/>
    <property type="match status" value="1"/>
</dbReference>
<keyword evidence="1 2" id="KW-0238">DNA-binding</keyword>
<organism evidence="4 5">
    <name type="scientific">Candidatus Chloroploca asiatica</name>
    <dbReference type="NCBI Taxonomy" id="1506545"/>
    <lineage>
        <taxon>Bacteria</taxon>
        <taxon>Bacillati</taxon>
        <taxon>Chloroflexota</taxon>
        <taxon>Chloroflexia</taxon>
        <taxon>Chloroflexales</taxon>
        <taxon>Chloroflexineae</taxon>
        <taxon>Oscillochloridaceae</taxon>
        <taxon>Candidatus Chloroploca</taxon>
    </lineage>
</organism>
<dbReference type="PROSITE" id="PS50935">
    <property type="entry name" value="SSB"/>
    <property type="match status" value="1"/>
</dbReference>
<dbReference type="Pfam" id="PF00436">
    <property type="entry name" value="SSB"/>
    <property type="match status" value="1"/>
</dbReference>
<evidence type="ECO:0000313" key="5">
    <source>
        <dbReference type="Proteomes" id="UP000220922"/>
    </source>
</evidence>
<dbReference type="InterPro" id="IPR000424">
    <property type="entry name" value="Primosome_PriB/ssb"/>
</dbReference>
<dbReference type="PANTHER" id="PTHR10302">
    <property type="entry name" value="SINGLE-STRANDED DNA-BINDING PROTEIN"/>
    <property type="match status" value="1"/>
</dbReference>
<comment type="subunit">
    <text evidence="2">Homotetramer.</text>
</comment>
<comment type="caution">
    <text evidence="2">Lacks conserved residue(s) required for the propagation of feature annotation.</text>
</comment>
<evidence type="ECO:0000256" key="1">
    <source>
        <dbReference type="ARBA" id="ARBA00023125"/>
    </source>
</evidence>
<reference evidence="4 5" key="1">
    <citation type="submission" date="2016-05" db="EMBL/GenBank/DDBJ databases">
        <authorList>
            <person name="Lavstsen T."/>
            <person name="Jespersen J.S."/>
        </authorList>
    </citation>
    <scope>NUCLEOTIDE SEQUENCE [LARGE SCALE GENOMIC DNA]</scope>
    <source>
        <strain evidence="4 5">B7-9</strain>
    </source>
</reference>
<proteinExistence type="inferred from homology"/>
<dbReference type="PANTHER" id="PTHR10302:SF27">
    <property type="entry name" value="SINGLE-STRANDED DNA-BINDING PROTEIN"/>
    <property type="match status" value="1"/>
</dbReference>
<comment type="function">
    <text evidence="2">Plays an important role in DNA replication, recombination and repair. Binds to ssDNA and to an array of partner proteins to recruit them to their sites of action during DNA metabolism.</text>
</comment>
<keyword evidence="2" id="KW-0233">DNA recombination</keyword>
<evidence type="ECO:0000256" key="2">
    <source>
        <dbReference type="HAMAP-Rule" id="MF_00984"/>
    </source>
</evidence>
<protein>
    <recommendedName>
        <fullName evidence="2 3">Single-stranded DNA-binding protein</fullName>
        <shortName evidence="2">SSB</shortName>
    </recommendedName>
</protein>
<dbReference type="NCBIfam" id="TIGR00621">
    <property type="entry name" value="ssb"/>
    <property type="match status" value="1"/>
</dbReference>